<comment type="caution">
    <text evidence="3">The sequence shown here is derived from an EMBL/GenBank/DDBJ whole genome shotgun (WGS) entry which is preliminary data.</text>
</comment>
<dbReference type="PANTHER" id="PTHR37299">
    <property type="entry name" value="TRANSCRIPTIONAL REGULATOR-RELATED"/>
    <property type="match status" value="1"/>
</dbReference>
<proteinExistence type="predicted"/>
<dbReference type="InterPro" id="IPR046947">
    <property type="entry name" value="LytR-like"/>
</dbReference>
<reference evidence="3 4" key="1">
    <citation type="submission" date="2021-03" db="EMBL/GenBank/DDBJ databases">
        <title>novel species isolated from a fishpond in China.</title>
        <authorList>
            <person name="Lu H."/>
            <person name="Cai Z."/>
        </authorList>
    </citation>
    <scope>NUCLEOTIDE SEQUENCE [LARGE SCALE GENOMIC DNA]</scope>
    <source>
        <strain evidence="3 4">JCM 31546</strain>
    </source>
</reference>
<dbReference type="InterPro" id="IPR011006">
    <property type="entry name" value="CheY-like_superfamily"/>
</dbReference>
<gene>
    <name evidence="3" type="ORF">J0A67_21900</name>
</gene>
<sequence length="260" mass="30068">MTQVLLLEDEIPAQRKILKIIEELGLEVSVVSTLDSVQSAKSFFSSPRKIDLIISDIELRDGNAFEIFEESEIPCPIIFTTAYNQFWMQAFETNGIAYLLKPFGVEKFKSAWEKFVRLTQQPEDQFVLIQQLKKMIYAPMPDRMGAKSFKTRLTIPNARGNYFVEIAEVVYFYADQGVVFGVDQTGKKHLLREETLKELEDQLDSNHFFRINRSQLIQKRYVLSTERYSKNSVALKLKGMQGHLICSQSQTPSFVSWIEQ</sequence>
<name>A0ABS3BW63_9BACT</name>
<accession>A0ABS3BW63</accession>
<evidence type="ECO:0000256" key="1">
    <source>
        <dbReference type="PROSITE-ProRule" id="PRU00169"/>
    </source>
</evidence>
<dbReference type="SMART" id="SM00850">
    <property type="entry name" value="LytTR"/>
    <property type="match status" value="1"/>
</dbReference>
<evidence type="ECO:0000313" key="3">
    <source>
        <dbReference type="EMBL" id="MBN7803538.1"/>
    </source>
</evidence>
<dbReference type="SUPFAM" id="SSF52172">
    <property type="entry name" value="CheY-like"/>
    <property type="match status" value="1"/>
</dbReference>
<protein>
    <submittedName>
        <fullName evidence="3">Response regulator transcription factor</fullName>
    </submittedName>
</protein>
<feature type="domain" description="Response regulatory" evidence="2">
    <location>
        <begin position="3"/>
        <end position="116"/>
    </location>
</feature>
<keyword evidence="4" id="KW-1185">Reference proteome</keyword>
<dbReference type="InterPro" id="IPR001789">
    <property type="entry name" value="Sig_transdc_resp-reg_receiver"/>
</dbReference>
<dbReference type="Gene3D" id="3.40.50.2300">
    <property type="match status" value="1"/>
</dbReference>
<dbReference type="InterPro" id="IPR007492">
    <property type="entry name" value="LytTR_DNA-bd_dom"/>
</dbReference>
<evidence type="ECO:0000313" key="4">
    <source>
        <dbReference type="Proteomes" id="UP000664698"/>
    </source>
</evidence>
<dbReference type="Pfam" id="PF00072">
    <property type="entry name" value="Response_reg"/>
    <property type="match status" value="1"/>
</dbReference>
<dbReference type="Pfam" id="PF04397">
    <property type="entry name" value="LytTR"/>
    <property type="match status" value="1"/>
</dbReference>
<evidence type="ECO:0000259" key="2">
    <source>
        <dbReference type="PROSITE" id="PS50110"/>
    </source>
</evidence>
<keyword evidence="1" id="KW-0597">Phosphoprotein</keyword>
<organism evidence="3 4">
    <name type="scientific">Algoriphagus aestuariicola</name>
    <dbReference type="NCBI Taxonomy" id="1852016"/>
    <lineage>
        <taxon>Bacteria</taxon>
        <taxon>Pseudomonadati</taxon>
        <taxon>Bacteroidota</taxon>
        <taxon>Cytophagia</taxon>
        <taxon>Cytophagales</taxon>
        <taxon>Cyclobacteriaceae</taxon>
        <taxon>Algoriphagus</taxon>
    </lineage>
</organism>
<dbReference type="PROSITE" id="PS50110">
    <property type="entry name" value="RESPONSE_REGULATORY"/>
    <property type="match status" value="1"/>
</dbReference>
<feature type="modified residue" description="4-aspartylphosphate" evidence="1">
    <location>
        <position position="56"/>
    </location>
</feature>
<dbReference type="PANTHER" id="PTHR37299:SF1">
    <property type="entry name" value="STAGE 0 SPORULATION PROTEIN A HOMOLOG"/>
    <property type="match status" value="1"/>
</dbReference>
<dbReference type="Proteomes" id="UP000664698">
    <property type="component" value="Unassembled WGS sequence"/>
</dbReference>
<dbReference type="EMBL" id="JAFKCW010000006">
    <property type="protein sequence ID" value="MBN7803538.1"/>
    <property type="molecule type" value="Genomic_DNA"/>
</dbReference>
<dbReference type="Gene3D" id="2.40.50.1020">
    <property type="entry name" value="LytTr DNA-binding domain"/>
    <property type="match status" value="1"/>
</dbReference>
<dbReference type="SMART" id="SM00448">
    <property type="entry name" value="REC"/>
    <property type="match status" value="1"/>
</dbReference>
<dbReference type="RefSeq" id="WP_206571535.1">
    <property type="nucleotide sequence ID" value="NZ_JAFKCW010000006.1"/>
</dbReference>